<dbReference type="eggNOG" id="COG3335">
    <property type="taxonomic scope" value="Bacteria"/>
</dbReference>
<dbReference type="EMBL" id="AFWT01000023">
    <property type="protein sequence ID" value="EGV29778.1"/>
    <property type="molecule type" value="Genomic_DNA"/>
</dbReference>
<accession>G2E451</accession>
<evidence type="ECO:0000313" key="2">
    <source>
        <dbReference type="Proteomes" id="UP000004200"/>
    </source>
</evidence>
<name>G2E451_9GAMM</name>
<organism evidence="1 2">
    <name type="scientific">Thiorhodococcus drewsii AZ1</name>
    <dbReference type="NCBI Taxonomy" id="765913"/>
    <lineage>
        <taxon>Bacteria</taxon>
        <taxon>Pseudomonadati</taxon>
        <taxon>Pseudomonadota</taxon>
        <taxon>Gammaproteobacteria</taxon>
        <taxon>Chromatiales</taxon>
        <taxon>Chromatiaceae</taxon>
        <taxon>Thiorhodococcus</taxon>
    </lineage>
</organism>
<dbReference type="OrthoDB" id="165456at2"/>
<dbReference type="Proteomes" id="UP000004200">
    <property type="component" value="Unassembled WGS sequence"/>
</dbReference>
<evidence type="ECO:0000313" key="1">
    <source>
        <dbReference type="EMBL" id="EGV29778.1"/>
    </source>
</evidence>
<reference evidence="1 2" key="1">
    <citation type="submission" date="2011-06" db="EMBL/GenBank/DDBJ databases">
        <title>The draft genome of Thiorhodococcus drewsii AZ1.</title>
        <authorList>
            <consortium name="US DOE Joint Genome Institute (JGI-PGF)"/>
            <person name="Lucas S."/>
            <person name="Han J."/>
            <person name="Lapidus A."/>
            <person name="Cheng J.-F."/>
            <person name="Goodwin L."/>
            <person name="Pitluck S."/>
            <person name="Peters L."/>
            <person name="Land M.L."/>
            <person name="Hauser L."/>
            <person name="Vogl K."/>
            <person name="Liu Z."/>
            <person name="Imhoff J."/>
            <person name="Thiel V."/>
            <person name="Frigaard N.-U."/>
            <person name="Bryant D.A."/>
            <person name="Woyke T.J."/>
        </authorList>
    </citation>
    <scope>NUCLEOTIDE SEQUENCE [LARGE SCALE GENOMIC DNA]</scope>
    <source>
        <strain evidence="1 2">AZ1</strain>
    </source>
</reference>
<gene>
    <name evidence="1" type="ORF">ThidrDRAFT_3064</name>
</gene>
<proteinExistence type="predicted"/>
<sequence>MITEPLGQWHKVSVRETKTAIDLAEKIKIWLDVDYRYAEKVVLVGDNPNTPASLYKAFPPEQARRLIDRLEIHYNPKHGSW</sequence>
<keyword evidence="2" id="KW-1185">Reference proteome</keyword>
<protein>
    <submittedName>
        <fullName evidence="1">Transposase for insertion sequence element</fullName>
    </submittedName>
</protein>
<dbReference type="STRING" id="765913.ThidrDRAFT_3064"/>
<dbReference type="AlphaFoldDB" id="G2E451"/>
<comment type="caution">
    <text evidence="1">The sequence shown here is derived from an EMBL/GenBank/DDBJ whole genome shotgun (WGS) entry which is preliminary data.</text>
</comment>